<dbReference type="AlphaFoldDB" id="A0AAD4UX16"/>
<dbReference type="EMBL" id="JAJFAZ020000008">
    <property type="protein sequence ID" value="KAI5313486.1"/>
    <property type="molecule type" value="Genomic_DNA"/>
</dbReference>
<comment type="caution">
    <text evidence="1">The sequence shown here is derived from an EMBL/GenBank/DDBJ whole genome shotgun (WGS) entry which is preliminary data.</text>
</comment>
<name>A0AAD4UX16_PRUDU</name>
<proteinExistence type="predicted"/>
<gene>
    <name evidence="1" type="ORF">L3X38_042662</name>
</gene>
<accession>A0AAD4UX16</accession>
<dbReference type="Proteomes" id="UP001054821">
    <property type="component" value="Chromosome 8"/>
</dbReference>
<evidence type="ECO:0000313" key="1">
    <source>
        <dbReference type="EMBL" id="KAI5313486.1"/>
    </source>
</evidence>
<keyword evidence="2" id="KW-1185">Reference proteome</keyword>
<sequence length="126" mass="13760">MFNSQDRASNGLAFRDDRDDADVVDQMYDTADQMGEDMPIGLGKNFEYRGIRVELEQADLSTVEQEQVDQVLALPSNERAADILLASEGLIWSAAMRPNRNDTSMQAKLMKLAKKGSSSGSAGGSQ</sequence>
<organism evidence="1 2">
    <name type="scientific">Prunus dulcis</name>
    <name type="common">Almond</name>
    <name type="synonym">Amygdalus dulcis</name>
    <dbReference type="NCBI Taxonomy" id="3755"/>
    <lineage>
        <taxon>Eukaryota</taxon>
        <taxon>Viridiplantae</taxon>
        <taxon>Streptophyta</taxon>
        <taxon>Embryophyta</taxon>
        <taxon>Tracheophyta</taxon>
        <taxon>Spermatophyta</taxon>
        <taxon>Magnoliopsida</taxon>
        <taxon>eudicotyledons</taxon>
        <taxon>Gunneridae</taxon>
        <taxon>Pentapetalae</taxon>
        <taxon>rosids</taxon>
        <taxon>fabids</taxon>
        <taxon>Rosales</taxon>
        <taxon>Rosaceae</taxon>
        <taxon>Amygdaloideae</taxon>
        <taxon>Amygdaleae</taxon>
        <taxon>Prunus</taxon>
    </lineage>
</organism>
<evidence type="ECO:0000313" key="2">
    <source>
        <dbReference type="Proteomes" id="UP001054821"/>
    </source>
</evidence>
<protein>
    <submittedName>
        <fullName evidence="1">Uncharacterized protein</fullName>
    </submittedName>
</protein>
<reference evidence="1 2" key="1">
    <citation type="journal article" date="2022" name="G3 (Bethesda)">
        <title>Whole-genome sequence and methylome profiling of the almond [Prunus dulcis (Mill.) D.A. Webb] cultivar 'Nonpareil'.</title>
        <authorList>
            <person name="D'Amico-Willman K.M."/>
            <person name="Ouma W.Z."/>
            <person name="Meulia T."/>
            <person name="Sideli G.M."/>
            <person name="Gradziel T.M."/>
            <person name="Fresnedo-Ramirez J."/>
        </authorList>
    </citation>
    <scope>NUCLEOTIDE SEQUENCE [LARGE SCALE GENOMIC DNA]</scope>
    <source>
        <strain evidence="1">Clone GOH B32 T37-40</strain>
    </source>
</reference>